<reference evidence="1" key="1">
    <citation type="submission" date="2021-02" db="EMBL/GenBank/DDBJ databases">
        <authorList>
            <person name="Nowell W R."/>
        </authorList>
    </citation>
    <scope>NUCLEOTIDE SEQUENCE</scope>
</reference>
<evidence type="ECO:0000313" key="1">
    <source>
        <dbReference type="EMBL" id="CAF0981471.1"/>
    </source>
</evidence>
<protein>
    <recommendedName>
        <fullName evidence="6">Condensation domain-containing protein</fullName>
    </recommendedName>
</protein>
<dbReference type="Proteomes" id="UP000663864">
    <property type="component" value="Unassembled WGS sequence"/>
</dbReference>
<evidence type="ECO:0000313" key="5">
    <source>
        <dbReference type="Proteomes" id="UP000663870"/>
    </source>
</evidence>
<dbReference type="InterPro" id="IPR052058">
    <property type="entry name" value="Alcohol_O-acetyltransferase"/>
</dbReference>
<dbReference type="EMBL" id="CAJNOT010000436">
    <property type="protein sequence ID" value="CAF0981471.1"/>
    <property type="molecule type" value="Genomic_DNA"/>
</dbReference>
<comment type="caution">
    <text evidence="1">The sequence shown here is derived from an EMBL/GenBank/DDBJ whole genome shotgun (WGS) entry which is preliminary data.</text>
</comment>
<dbReference type="PANTHER" id="PTHR28037">
    <property type="entry name" value="ALCOHOL O-ACETYLTRANSFERASE 1-RELATED"/>
    <property type="match status" value="1"/>
</dbReference>
<dbReference type="EMBL" id="CAJOBD010000080">
    <property type="protein sequence ID" value="CAF3566935.1"/>
    <property type="molecule type" value="Genomic_DNA"/>
</dbReference>
<dbReference type="PANTHER" id="PTHR28037:SF1">
    <property type="entry name" value="ALCOHOL O-ACETYLTRANSFERASE 1-RELATED"/>
    <property type="match status" value="1"/>
</dbReference>
<dbReference type="Proteomes" id="UP000663870">
    <property type="component" value="Unassembled WGS sequence"/>
</dbReference>
<proteinExistence type="predicted"/>
<accession>A0A814F805</accession>
<sequence length="367" mass="42543">MFFSNVQHHVSAKNNLFHLILYTNHCVSDGRSGYILINDFLTLATSSSLHEFSEPLNTEILPFIGQLIPRPYGSLYHIISFIGKHNLKRSLRNLRQSRVPIKSIPLTDCEQTTFHIQRHKIRFLFSSSSCNLYLDLHEQCRLHEVTLHGPLVSCFLLAIHHCFPLDDNNQLVPFEIEMEFDMRLRLPQSTLTSSSVGFFVGDSNFSLDRSLSIRSTRFWSLARLCMITTQKQLKRNGVPLSMNIFCDMMRDERLFNQITRLFPEGRMSEFIFSNIGKYPFSCDYNQGQIHLHGMHVINNGSVYHSSSTLYITCVGDNQLDFSLAHEMENEEKAKEFLDFYIHLIETCANRQRCQTETTLDQLLAMIK</sequence>
<dbReference type="Pfam" id="PF07247">
    <property type="entry name" value="AATase"/>
    <property type="match status" value="1"/>
</dbReference>
<dbReference type="AlphaFoldDB" id="A0A814F805"/>
<name>A0A814F805_9BILA</name>
<dbReference type="InterPro" id="IPR010828">
    <property type="entry name" value="Atf2/Sli1-like"/>
</dbReference>
<evidence type="ECO:0000313" key="4">
    <source>
        <dbReference type="Proteomes" id="UP000663864"/>
    </source>
</evidence>
<dbReference type="Proteomes" id="UP000663836">
    <property type="component" value="Unassembled WGS sequence"/>
</dbReference>
<gene>
    <name evidence="3" type="ORF">JBS370_LOCUS2121</name>
    <name evidence="2" type="ORF">JXQ802_LOCUS36997</name>
    <name evidence="1" type="ORF">ZHD862_LOCUS11525</name>
</gene>
<keyword evidence="5" id="KW-1185">Reference proteome</keyword>
<dbReference type="EMBL" id="CAJNOL010001946">
    <property type="protein sequence ID" value="CAF1440896.1"/>
    <property type="molecule type" value="Genomic_DNA"/>
</dbReference>
<evidence type="ECO:0000313" key="2">
    <source>
        <dbReference type="EMBL" id="CAF1440896.1"/>
    </source>
</evidence>
<evidence type="ECO:0000313" key="3">
    <source>
        <dbReference type="EMBL" id="CAF3566935.1"/>
    </source>
</evidence>
<evidence type="ECO:0008006" key="6">
    <source>
        <dbReference type="Google" id="ProtNLM"/>
    </source>
</evidence>
<organism evidence="1 4">
    <name type="scientific">Rotaria sordida</name>
    <dbReference type="NCBI Taxonomy" id="392033"/>
    <lineage>
        <taxon>Eukaryota</taxon>
        <taxon>Metazoa</taxon>
        <taxon>Spiralia</taxon>
        <taxon>Gnathifera</taxon>
        <taxon>Rotifera</taxon>
        <taxon>Eurotatoria</taxon>
        <taxon>Bdelloidea</taxon>
        <taxon>Philodinida</taxon>
        <taxon>Philodinidae</taxon>
        <taxon>Rotaria</taxon>
    </lineage>
</organism>